<gene>
    <name evidence="1" type="ORF">ERS027646_03118</name>
</gene>
<name>A0A655AK67_MYCTX</name>
<protein>
    <submittedName>
        <fullName evidence="1">Uncharacterized protein</fullName>
    </submittedName>
</protein>
<organism evidence="1 2">
    <name type="scientific">Mycobacterium tuberculosis</name>
    <dbReference type="NCBI Taxonomy" id="1773"/>
    <lineage>
        <taxon>Bacteria</taxon>
        <taxon>Bacillati</taxon>
        <taxon>Actinomycetota</taxon>
        <taxon>Actinomycetes</taxon>
        <taxon>Mycobacteriales</taxon>
        <taxon>Mycobacteriaceae</taxon>
        <taxon>Mycobacterium</taxon>
        <taxon>Mycobacterium tuberculosis complex</taxon>
    </lineage>
</organism>
<dbReference type="Proteomes" id="UP000048948">
    <property type="component" value="Unassembled WGS sequence"/>
</dbReference>
<evidence type="ECO:0000313" key="2">
    <source>
        <dbReference type="Proteomes" id="UP000048948"/>
    </source>
</evidence>
<reference evidence="1 2" key="1">
    <citation type="submission" date="2015-03" db="EMBL/GenBank/DDBJ databases">
        <authorList>
            <consortium name="Pathogen Informatics"/>
        </authorList>
    </citation>
    <scope>NUCLEOTIDE SEQUENCE [LARGE SCALE GENOMIC DNA]</scope>
    <source>
        <strain evidence="1 2">Bir 172</strain>
    </source>
</reference>
<accession>A0A655AK67</accession>
<dbReference type="AlphaFoldDB" id="A0A655AK67"/>
<proteinExistence type="predicted"/>
<dbReference type="EMBL" id="CNGE01000677">
    <property type="protein sequence ID" value="CKT18478.1"/>
    <property type="molecule type" value="Genomic_DNA"/>
</dbReference>
<evidence type="ECO:0000313" key="1">
    <source>
        <dbReference type="EMBL" id="CKT18478.1"/>
    </source>
</evidence>
<sequence length="335" mass="36796">MQGGCAVQQHRVLGDDLFEHIPHLGALALHHALGALDVLRMVEVHQPLHHERLEQLQRHQLGQTALVQLELRADHDDRPARVVDTLAEQVLPEPALLALEQIGKRLERTVARPGDGPAAAAIVEQRVHGFLQHPLLVVDDDFRRTQIDQPFQPVVAVDHPAVQVVQVGRGEPAAVELHHRAQLRRDHRDGVEHHAHRRVARLLERRNHLQPLEGAKLLLPLAVSDDIPQRLGFGVDVEVLDQLLDRLRAHGTGEVLAVAVDEFAVEVFVDDQLLGRQLGESAPDVLQPVQLTLRAVTDLAHLALAAVANLAPRIGLGALGLQLGQVGLQLLRPGL</sequence>